<name>U4L705_PYROM</name>
<evidence type="ECO:0000313" key="2">
    <source>
        <dbReference type="Proteomes" id="UP000018144"/>
    </source>
</evidence>
<sequence length="43" mass="4769">MVNTNSFNAAQCGAKIEPWTTEGNINLCFIFLESGTNCNLHHK</sequence>
<reference evidence="1 2" key="1">
    <citation type="journal article" date="2013" name="PLoS Genet.">
        <title>The genome and development-dependent transcriptomes of Pyronema confluens: a window into fungal evolution.</title>
        <authorList>
            <person name="Traeger S."/>
            <person name="Altegoer F."/>
            <person name="Freitag M."/>
            <person name="Gabaldon T."/>
            <person name="Kempken F."/>
            <person name="Kumar A."/>
            <person name="Marcet-Houben M."/>
            <person name="Poggeler S."/>
            <person name="Stajich J.E."/>
            <person name="Nowrousian M."/>
        </authorList>
    </citation>
    <scope>NUCLEOTIDE SEQUENCE [LARGE SCALE GENOMIC DNA]</scope>
    <source>
        <strain evidence="2">CBS 100304</strain>
        <tissue evidence="1">Vegetative mycelium</tissue>
    </source>
</reference>
<keyword evidence="2" id="KW-1185">Reference proteome</keyword>
<organism evidence="1 2">
    <name type="scientific">Pyronema omphalodes (strain CBS 100304)</name>
    <name type="common">Pyronema confluens</name>
    <dbReference type="NCBI Taxonomy" id="1076935"/>
    <lineage>
        <taxon>Eukaryota</taxon>
        <taxon>Fungi</taxon>
        <taxon>Dikarya</taxon>
        <taxon>Ascomycota</taxon>
        <taxon>Pezizomycotina</taxon>
        <taxon>Pezizomycetes</taxon>
        <taxon>Pezizales</taxon>
        <taxon>Pyronemataceae</taxon>
        <taxon>Pyronema</taxon>
    </lineage>
</organism>
<dbReference type="AlphaFoldDB" id="U4L705"/>
<dbReference type="EMBL" id="HF935726">
    <property type="protein sequence ID" value="CCX12899.1"/>
    <property type="molecule type" value="Genomic_DNA"/>
</dbReference>
<evidence type="ECO:0000313" key="1">
    <source>
        <dbReference type="EMBL" id="CCX12899.1"/>
    </source>
</evidence>
<gene>
    <name evidence="1" type="ORF">PCON_12493</name>
</gene>
<accession>U4L705</accession>
<proteinExistence type="predicted"/>
<dbReference type="Proteomes" id="UP000018144">
    <property type="component" value="Unassembled WGS sequence"/>
</dbReference>
<protein>
    <submittedName>
        <fullName evidence="1">Uncharacterized protein</fullName>
    </submittedName>
</protein>